<name>A0ABD3NWK6_9STRA</name>
<dbReference type="PRINTS" id="PR00019">
    <property type="entry name" value="LEURICHRPT"/>
</dbReference>
<gene>
    <name evidence="2" type="ORF">ACHAWO_010026</name>
</gene>
<dbReference type="SUPFAM" id="SSF52047">
    <property type="entry name" value="RNI-like"/>
    <property type="match status" value="1"/>
</dbReference>
<dbReference type="EMBL" id="JALLPJ020000918">
    <property type="protein sequence ID" value="KAL3779798.1"/>
    <property type="molecule type" value="Genomic_DNA"/>
</dbReference>
<dbReference type="InterPro" id="IPR053211">
    <property type="entry name" value="DNA_repair-toleration"/>
</dbReference>
<evidence type="ECO:0000313" key="3">
    <source>
        <dbReference type="Proteomes" id="UP001530400"/>
    </source>
</evidence>
<reference evidence="2 3" key="1">
    <citation type="submission" date="2024-10" db="EMBL/GenBank/DDBJ databases">
        <title>Updated reference genomes for cyclostephanoid diatoms.</title>
        <authorList>
            <person name="Roberts W.R."/>
            <person name="Alverson A.J."/>
        </authorList>
    </citation>
    <scope>NUCLEOTIDE SEQUENCE [LARGE SCALE GENOMIC DNA]</scope>
    <source>
        <strain evidence="2 3">AJA010-31</strain>
    </source>
</reference>
<dbReference type="AlphaFoldDB" id="A0ABD3NWK6"/>
<evidence type="ECO:0000313" key="2">
    <source>
        <dbReference type="EMBL" id="KAL3779798.1"/>
    </source>
</evidence>
<keyword evidence="3" id="KW-1185">Reference proteome</keyword>
<dbReference type="PANTHER" id="PTHR48060:SF21">
    <property type="entry name" value="L DOMAIN-LIKE PROTEIN"/>
    <property type="match status" value="1"/>
</dbReference>
<dbReference type="PROSITE" id="PS51450">
    <property type="entry name" value="LRR"/>
    <property type="match status" value="1"/>
</dbReference>
<proteinExistence type="predicted"/>
<dbReference type="Proteomes" id="UP001530400">
    <property type="component" value="Unassembled WGS sequence"/>
</dbReference>
<organism evidence="2 3">
    <name type="scientific">Cyclotella atomus</name>
    <dbReference type="NCBI Taxonomy" id="382360"/>
    <lineage>
        <taxon>Eukaryota</taxon>
        <taxon>Sar</taxon>
        <taxon>Stramenopiles</taxon>
        <taxon>Ochrophyta</taxon>
        <taxon>Bacillariophyta</taxon>
        <taxon>Coscinodiscophyceae</taxon>
        <taxon>Thalassiosirophycidae</taxon>
        <taxon>Stephanodiscales</taxon>
        <taxon>Stephanodiscaceae</taxon>
        <taxon>Cyclotella</taxon>
    </lineage>
</organism>
<sequence length="360" mass="39699">MVTILQGTSASLGKVRMLERTLVTQSKQSISVIISSASLVFSSLPANVKRILIRENSLSGTFPSPDGVSSLLDLLLLNLSNNGLTGRIPPTIGNTPRLKELNLSNNELSGVIEKELGLLSGNGIRDEYLAYLTTSNLLVGSIPEKMKKFTEGRILLGGNEKLTRPSWVLLASLGFYLKNDPVFCPSEQNALQEFFDTKWINSYGWGDQFLDVCDCYGITCSNDTNKPVRLELGNNALSGMLSEGFGELVSLEEIDLSDKFLLKMRTLNCPMVAYFFSSIDIKCSIPSGISNMENLRVLRLSYNQLTSSIPPEDLIWLNGLELVHFQSNRLTGTLSLSSELMVDLRPLYQIAVCLLTLKID</sequence>
<keyword evidence="1" id="KW-0732">Signal</keyword>
<dbReference type="Pfam" id="PF00560">
    <property type="entry name" value="LRR_1"/>
    <property type="match status" value="3"/>
</dbReference>
<comment type="caution">
    <text evidence="2">The sequence shown here is derived from an EMBL/GenBank/DDBJ whole genome shotgun (WGS) entry which is preliminary data.</text>
</comment>
<dbReference type="PANTHER" id="PTHR48060">
    <property type="entry name" value="DNA DAMAGE-REPAIR/TOLERATION PROTEIN DRT100"/>
    <property type="match status" value="1"/>
</dbReference>
<evidence type="ECO:0000256" key="1">
    <source>
        <dbReference type="ARBA" id="ARBA00022729"/>
    </source>
</evidence>
<dbReference type="Gene3D" id="3.80.10.10">
    <property type="entry name" value="Ribonuclease Inhibitor"/>
    <property type="match status" value="2"/>
</dbReference>
<dbReference type="InterPro" id="IPR001611">
    <property type="entry name" value="Leu-rich_rpt"/>
</dbReference>
<dbReference type="InterPro" id="IPR032675">
    <property type="entry name" value="LRR_dom_sf"/>
</dbReference>
<protein>
    <submittedName>
        <fullName evidence="2">Uncharacterized protein</fullName>
    </submittedName>
</protein>
<accession>A0ABD3NWK6</accession>